<dbReference type="RefSeq" id="WP_194369836.1">
    <property type="nucleotide sequence ID" value="NZ_CP054492.1"/>
</dbReference>
<dbReference type="InterPro" id="IPR051510">
    <property type="entry name" value="SKI8"/>
</dbReference>
<dbReference type="SUPFAM" id="SSF50978">
    <property type="entry name" value="WD40 repeat-like"/>
    <property type="match status" value="1"/>
</dbReference>
<dbReference type="PANTHER" id="PTHR44090">
    <property type="entry name" value="WD REPEAT-CONTAINING PROTEIN 61"/>
    <property type="match status" value="1"/>
</dbReference>
<reference evidence="3 4" key="1">
    <citation type="submission" date="2020-05" db="EMBL/GenBank/DDBJ databases">
        <title>Sulfurimonas marisnigri, sp. nov., and Sulfurimonas baltica, sp. nov., manganese oxide reducing chemolithoautotrophs of the class Epsilonproteobacteria isolated from the pelagic redoxclines of the Black and Baltic Seas and emended description of the genus Sulfurimonas.</title>
        <authorList>
            <person name="Henkel J.V."/>
            <person name="Laudan C."/>
            <person name="Werner J."/>
            <person name="Neu T."/>
            <person name="Plewe S."/>
            <person name="Sproer C."/>
            <person name="Bunk B."/>
            <person name="Schulz-Vogt H.N."/>
        </authorList>
    </citation>
    <scope>NUCLEOTIDE SEQUENCE [LARGE SCALE GENOMIC DNA]</scope>
    <source>
        <strain evidence="3 4">GD2</strain>
    </source>
</reference>
<gene>
    <name evidence="3" type="ORF">HUE88_13635</name>
</gene>
<dbReference type="InterPro" id="IPR036322">
    <property type="entry name" value="WD40_repeat_dom_sf"/>
</dbReference>
<dbReference type="InterPro" id="IPR001680">
    <property type="entry name" value="WD40_rpt"/>
</dbReference>
<dbReference type="Gene3D" id="2.130.10.10">
    <property type="entry name" value="YVTN repeat-like/Quinoprotein amine dehydrogenase"/>
    <property type="match status" value="2"/>
</dbReference>
<dbReference type="PANTHER" id="PTHR44090:SF1">
    <property type="entry name" value="SUPERKILLER COMPLEX PROTEIN 8"/>
    <property type="match status" value="1"/>
</dbReference>
<protein>
    <recommendedName>
        <fullName evidence="5">WD40 repeat domain-containing protein</fullName>
    </recommendedName>
</protein>
<organism evidence="3 4">
    <name type="scientific">Candidatus Sulfurimonas baltica</name>
    <dbReference type="NCBI Taxonomy" id="2740404"/>
    <lineage>
        <taxon>Bacteria</taxon>
        <taxon>Pseudomonadati</taxon>
        <taxon>Campylobacterota</taxon>
        <taxon>Epsilonproteobacteria</taxon>
        <taxon>Campylobacterales</taxon>
        <taxon>Sulfurimonadaceae</taxon>
        <taxon>Sulfurimonas</taxon>
    </lineage>
</organism>
<name>A0A7S7LV98_9BACT</name>
<keyword evidence="4" id="KW-1185">Reference proteome</keyword>
<sequence length="714" mass="81635">MSKIHECQKSKSNITNLKVLDNNTFAYSTKLHGIILIDLDECKVKKNITNKYLNSTVTAHSFSPNSKMFAFVNNRVIYIIDIYTNETLQTIQTADEDITIINFDTSSTYIIAGTVNGRVLQYRYNKTSLLSRLCSFPHYRSSIYLNIKDNENFVSAFAFHKNMFACSGYGGAIIIIDLYSHRELEIITHNRTRVEALCFIGNNTVISGNGDGTIDITSLGNTKVHKTINTPLSTVRHIIVMPNPDYIMVAGTTNIISIIDIKKLKITHSKYVELDSNIIKIGIIDGESLVVAQENNKIVIIELASVSKLKSLIVNNCLEDAYKLIHKEPMLRGSYEHKILEERFNDDYLKSAKALINQNKAQASDILALYKNVHSKQSEIKNLFEAFANLKRFNDLFLEKKYALAYSISSKFPPLKLTAQYKKMEQIFKIAFSNAQKHVLNGNLDAAKALLNEYNVVASKKTIIRLILTQNREFVEFLEAVKKKDFINIDKLINKNALFTQIPTYLALNDEIEEKLDAIKHNINISELDIVKNLLCELENIPSISKRVQILNIEYKNLQLLQAAYEKNNFKLCYEILDSHKSLANTELARLLEKHWSKLMQQCEEYALQGNIKDIKKTLGNLIGLSTRHSKIGDLVRVSFHVRIKFLMDEENFRGAETIIYTYIDIFGSDSEINQIMKRFEKISSIKLAISQNQSNRRPRNGWTDSSMIMRQES</sequence>
<evidence type="ECO:0008006" key="5">
    <source>
        <dbReference type="Google" id="ProtNLM"/>
    </source>
</evidence>
<evidence type="ECO:0000256" key="1">
    <source>
        <dbReference type="ARBA" id="ARBA00022574"/>
    </source>
</evidence>
<dbReference type="EMBL" id="CP054492">
    <property type="protein sequence ID" value="QOY52101.1"/>
    <property type="molecule type" value="Genomic_DNA"/>
</dbReference>
<evidence type="ECO:0000313" key="4">
    <source>
        <dbReference type="Proteomes" id="UP000593994"/>
    </source>
</evidence>
<evidence type="ECO:0000313" key="3">
    <source>
        <dbReference type="EMBL" id="QOY52101.1"/>
    </source>
</evidence>
<dbReference type="InterPro" id="IPR015943">
    <property type="entry name" value="WD40/YVTN_repeat-like_dom_sf"/>
</dbReference>
<keyword evidence="2" id="KW-0677">Repeat</keyword>
<keyword evidence="1" id="KW-0853">WD repeat</keyword>
<dbReference type="Proteomes" id="UP000593994">
    <property type="component" value="Chromosome"/>
</dbReference>
<accession>A0A7S7LV98</accession>
<evidence type="ECO:0000256" key="2">
    <source>
        <dbReference type="ARBA" id="ARBA00022737"/>
    </source>
</evidence>
<dbReference type="SMART" id="SM00320">
    <property type="entry name" value="WD40"/>
    <property type="match status" value="4"/>
</dbReference>
<dbReference type="AlphaFoldDB" id="A0A7S7LV98"/>
<proteinExistence type="predicted"/>
<dbReference type="KEGG" id="sbal:HUE88_13635"/>
<dbReference type="GO" id="GO:0032991">
    <property type="term" value="C:protein-containing complex"/>
    <property type="evidence" value="ECO:0007669"/>
    <property type="project" value="UniProtKB-ARBA"/>
</dbReference>